<dbReference type="PROSITE" id="PS50075">
    <property type="entry name" value="CARRIER"/>
    <property type="match status" value="1"/>
</dbReference>
<dbReference type="InterPro" id="IPR009081">
    <property type="entry name" value="PP-bd_ACP"/>
</dbReference>
<dbReference type="Pfam" id="PF00550">
    <property type="entry name" value="PP-binding"/>
    <property type="match status" value="1"/>
</dbReference>
<protein>
    <recommendedName>
        <fullName evidence="1">Carrier domain-containing protein</fullName>
    </recommendedName>
</protein>
<feature type="domain" description="Carrier" evidence="1">
    <location>
        <begin position="4"/>
        <end position="83"/>
    </location>
</feature>
<gene>
    <name evidence="2" type="ORF">GEOBRER4_n0750</name>
</gene>
<dbReference type="KEGG" id="gbn:GEOBRER4_07250"/>
<evidence type="ECO:0000313" key="3">
    <source>
        <dbReference type="Proteomes" id="UP000515472"/>
    </source>
</evidence>
<dbReference type="RefSeq" id="WP_185244272.1">
    <property type="nucleotide sequence ID" value="NZ_AP023213.1"/>
</dbReference>
<dbReference type="EMBL" id="AP023213">
    <property type="protein sequence ID" value="BCG45975.1"/>
    <property type="molecule type" value="Genomic_DNA"/>
</dbReference>
<name>A0A6S6M3N8_9BACT</name>
<dbReference type="SUPFAM" id="SSF47336">
    <property type="entry name" value="ACP-like"/>
    <property type="match status" value="1"/>
</dbReference>
<accession>A0A6S6M3N8</accession>
<dbReference type="Gene3D" id="1.10.1200.10">
    <property type="entry name" value="ACP-like"/>
    <property type="match status" value="1"/>
</dbReference>
<organism evidence="2 3">
    <name type="scientific">Citrifermentans bremense</name>
    <dbReference type="NCBI Taxonomy" id="60035"/>
    <lineage>
        <taxon>Bacteria</taxon>
        <taxon>Pseudomonadati</taxon>
        <taxon>Thermodesulfobacteriota</taxon>
        <taxon>Desulfuromonadia</taxon>
        <taxon>Geobacterales</taxon>
        <taxon>Geobacteraceae</taxon>
        <taxon>Citrifermentans</taxon>
    </lineage>
</organism>
<proteinExistence type="predicted"/>
<reference evidence="2 3" key="1">
    <citation type="submission" date="2020-06" db="EMBL/GenBank/DDBJ databases">
        <title>Interaction of electrochemicaly active bacteria, Geobacter bremensis R4 on different carbon anode.</title>
        <authorList>
            <person name="Meng L."/>
            <person name="Yoshida N."/>
        </authorList>
    </citation>
    <scope>NUCLEOTIDE SEQUENCE [LARGE SCALE GENOMIC DNA]</scope>
    <source>
        <strain evidence="2 3">R4</strain>
    </source>
</reference>
<keyword evidence="3" id="KW-1185">Reference proteome</keyword>
<sequence>MHIDHGLVTLIDFIKTKLGKGKHVHHLSEGDDLIEAEVMDSLAVMKLILFLEDQFDIKINDEDIALDNFRSVETIYALVDKKRKKRNRG</sequence>
<dbReference type="Proteomes" id="UP000515472">
    <property type="component" value="Chromosome"/>
</dbReference>
<evidence type="ECO:0000259" key="1">
    <source>
        <dbReference type="PROSITE" id="PS50075"/>
    </source>
</evidence>
<dbReference type="InterPro" id="IPR036736">
    <property type="entry name" value="ACP-like_sf"/>
</dbReference>
<evidence type="ECO:0000313" key="2">
    <source>
        <dbReference type="EMBL" id="BCG45975.1"/>
    </source>
</evidence>
<dbReference type="AlphaFoldDB" id="A0A6S6M3N8"/>